<dbReference type="RefSeq" id="WP_104688616.1">
    <property type="nucleotide sequence ID" value="NZ_PNFV01000004.1"/>
</dbReference>
<name>A0A2J6NN36_9LACO</name>
<proteinExistence type="predicted"/>
<evidence type="ECO:0000313" key="2">
    <source>
        <dbReference type="EMBL" id="PMB82741.1"/>
    </source>
</evidence>
<dbReference type="InterPro" id="IPR012912">
    <property type="entry name" value="Plasmid_pRiA4b_Orf3-like"/>
</dbReference>
<dbReference type="InterPro" id="IPR024047">
    <property type="entry name" value="MM3350-like_sf"/>
</dbReference>
<dbReference type="AlphaFoldDB" id="A0A2J6NN36"/>
<dbReference type="Pfam" id="PF07929">
    <property type="entry name" value="PRiA4_ORF3"/>
    <property type="match status" value="1"/>
</dbReference>
<gene>
    <name evidence="2" type="ORF">CK797_04765</name>
</gene>
<dbReference type="EMBL" id="PNFV01000004">
    <property type="protein sequence ID" value="PMB82741.1"/>
    <property type="molecule type" value="Genomic_DNA"/>
</dbReference>
<sequence>MTQINFGDDLTSQLTNEKGAQARKPLKTWFISPINVEGQTYYLHVEKLTGLLVITKELSSFTEVFAGVLYSMGFLTEKQQDRIFDRVVDSVQYRYNPDETSSMIAVYKQCIHDHQAEITKVTKAGVQLPEDMFMSDLSLFLITMLGEQGSQVLNHFCQIVNEEVPIKVAKPRSGAKYCTVKPRFRDPRDWQEFTGELSTDNPTVVTAIKKNNQKMINHFLKSRDGEMIINHGAARAVLEGYLNDYLLHEQIRLVTTNLALVNVYYCFILMAGQDDFPIEVFERFFTFLSRTGIVSQATTQHVVDNMQGALETFDLNLGETSGDQITELSDDEIDQLFTDLQEFNHQEGQDRSQSIHPERLGLTYEVTVTLNDFKPLMSRKFYIAGDQPIANLQAVIIEIFHGNFEHMYDLVNKQSGDYFILPDFIDEDFLPGGGKYNVVNAEAATVSMLNKGDQLVFHYDYGDDWVFNVKISKTVANYVGYQPIVVDAHGYGIIEGIGGVGGLENYYQDYLHGRVDPAIKEWLGGELIDLDKVDINELNHQLRILEE</sequence>
<accession>A0A2J6NN36</accession>
<dbReference type="Gene3D" id="3.10.290.30">
    <property type="entry name" value="MM3350-like"/>
    <property type="match status" value="1"/>
</dbReference>
<comment type="caution">
    <text evidence="2">The sequence shown here is derived from an EMBL/GenBank/DDBJ whole genome shotgun (WGS) entry which is preliminary data.</text>
</comment>
<dbReference type="SUPFAM" id="SSF159941">
    <property type="entry name" value="MM3350-like"/>
    <property type="match status" value="1"/>
</dbReference>
<feature type="domain" description="Plasmid pRiA4b Orf3-like" evidence="1">
    <location>
        <begin position="364"/>
        <end position="536"/>
    </location>
</feature>
<protein>
    <recommendedName>
        <fullName evidence="1">Plasmid pRiA4b Orf3-like domain-containing protein</fullName>
    </recommendedName>
</protein>
<organism evidence="2 3">
    <name type="scientific">Limosilactobacillus pontis</name>
    <dbReference type="NCBI Taxonomy" id="35787"/>
    <lineage>
        <taxon>Bacteria</taxon>
        <taxon>Bacillati</taxon>
        <taxon>Bacillota</taxon>
        <taxon>Bacilli</taxon>
        <taxon>Lactobacillales</taxon>
        <taxon>Lactobacillaceae</taxon>
        <taxon>Limosilactobacillus</taxon>
    </lineage>
</organism>
<dbReference type="Proteomes" id="UP000239920">
    <property type="component" value="Unassembled WGS sequence"/>
</dbReference>
<reference evidence="2 3" key="1">
    <citation type="submission" date="2017-09" db="EMBL/GenBank/DDBJ databases">
        <title>Bacterial strain isolated from the female urinary microbiota.</title>
        <authorList>
            <person name="Thomas-White K."/>
            <person name="Kumar N."/>
            <person name="Forster S."/>
            <person name="Putonti C."/>
            <person name="Lawley T."/>
            <person name="Wolfe A.J."/>
        </authorList>
    </citation>
    <scope>NUCLEOTIDE SEQUENCE [LARGE SCALE GENOMIC DNA]</scope>
    <source>
        <strain evidence="2 3">UMB0683</strain>
    </source>
</reference>
<evidence type="ECO:0000259" key="1">
    <source>
        <dbReference type="Pfam" id="PF07929"/>
    </source>
</evidence>
<evidence type="ECO:0000313" key="3">
    <source>
        <dbReference type="Proteomes" id="UP000239920"/>
    </source>
</evidence>
<dbReference type="OrthoDB" id="2329498at2"/>